<evidence type="ECO:0000313" key="2">
    <source>
        <dbReference type="Proteomes" id="UP000248745"/>
    </source>
</evidence>
<dbReference type="RefSeq" id="WP_111001081.1">
    <property type="nucleotide sequence ID" value="NZ_QKTW01000032.1"/>
</dbReference>
<gene>
    <name evidence="1" type="ORF">DN068_21795</name>
</gene>
<dbReference type="OrthoDB" id="677818at2"/>
<sequence>MNDESSLKILAVGYHEEIMKVLKRLINSHSGWTGTIALSILDAQQLLKNEPFDAILLCAGVSQAEEQTLVSTVNQLNAQIKIIRHYGGGSGLLENEIRAAFS</sequence>
<proteinExistence type="predicted"/>
<keyword evidence="2" id="KW-1185">Reference proteome</keyword>
<organism evidence="1 2">
    <name type="scientific">Taibaiella soli</name>
    <dbReference type="NCBI Taxonomy" id="1649169"/>
    <lineage>
        <taxon>Bacteria</taxon>
        <taxon>Pseudomonadati</taxon>
        <taxon>Bacteroidota</taxon>
        <taxon>Chitinophagia</taxon>
        <taxon>Chitinophagales</taxon>
        <taxon>Chitinophagaceae</taxon>
        <taxon>Taibaiella</taxon>
    </lineage>
</organism>
<protein>
    <submittedName>
        <fullName evidence="1">Response regulator receiver protein</fullName>
    </submittedName>
</protein>
<dbReference type="SUPFAM" id="SSF52172">
    <property type="entry name" value="CheY-like"/>
    <property type="match status" value="1"/>
</dbReference>
<accession>A0A2W2ARZ6</accession>
<dbReference type="AlphaFoldDB" id="A0A2W2ARZ6"/>
<dbReference type="InterPro" id="IPR011006">
    <property type="entry name" value="CheY-like_superfamily"/>
</dbReference>
<reference evidence="1 2" key="1">
    <citation type="submission" date="2018-06" db="EMBL/GenBank/DDBJ databases">
        <title>Mucibacter soli gen. nov., sp. nov., a new member of the family Chitinophagaceae producing mucin.</title>
        <authorList>
            <person name="Kim M.-K."/>
            <person name="Park S."/>
            <person name="Kim T.-S."/>
            <person name="Joung Y."/>
            <person name="Han J.-H."/>
            <person name="Kim S.B."/>
        </authorList>
    </citation>
    <scope>NUCLEOTIDE SEQUENCE [LARGE SCALE GENOMIC DNA]</scope>
    <source>
        <strain evidence="1 2">R1-15</strain>
    </source>
</reference>
<dbReference type="EMBL" id="QKTW01000032">
    <property type="protein sequence ID" value="PZF70754.1"/>
    <property type="molecule type" value="Genomic_DNA"/>
</dbReference>
<comment type="caution">
    <text evidence="1">The sequence shown here is derived from an EMBL/GenBank/DDBJ whole genome shotgun (WGS) entry which is preliminary data.</text>
</comment>
<evidence type="ECO:0000313" key="1">
    <source>
        <dbReference type="EMBL" id="PZF70754.1"/>
    </source>
</evidence>
<name>A0A2W2ARZ6_9BACT</name>
<dbReference type="Proteomes" id="UP000248745">
    <property type="component" value="Unassembled WGS sequence"/>
</dbReference>